<dbReference type="Proteomes" id="UP000001203">
    <property type="component" value="Chromosome circular"/>
</dbReference>
<evidence type="ECO:0000313" key="1">
    <source>
        <dbReference type="EMBL" id="ACB50611.1"/>
    </source>
</evidence>
<proteinExistence type="predicted"/>
<organism evidence="1 2">
    <name type="scientific">Crocosphaera subtropica (strain ATCC 51142 / BH68)</name>
    <name type="common">Cyanothece sp. (strain ATCC 51142)</name>
    <dbReference type="NCBI Taxonomy" id="43989"/>
    <lineage>
        <taxon>Bacteria</taxon>
        <taxon>Bacillati</taxon>
        <taxon>Cyanobacteriota</taxon>
        <taxon>Cyanophyceae</taxon>
        <taxon>Oscillatoriophycideae</taxon>
        <taxon>Chroococcales</taxon>
        <taxon>Aphanothecaceae</taxon>
        <taxon>Crocosphaera</taxon>
        <taxon>Crocosphaera subtropica</taxon>
    </lineage>
</organism>
<reference evidence="1 2" key="1">
    <citation type="journal article" date="2008" name="Proc. Natl. Acad. Sci. U.S.A.">
        <title>The genome of Cyanothece 51142, a unicellular diazotrophic cyanobacterium important in the marine nitrogen cycle.</title>
        <authorList>
            <person name="Welsh E.A."/>
            <person name="Liberton M."/>
            <person name="Stoeckel J."/>
            <person name="Loh T."/>
            <person name="Elvitigala T."/>
            <person name="Wang C."/>
            <person name="Wollam A."/>
            <person name="Fulton R.S."/>
            <person name="Clifton S.W."/>
            <person name="Jacobs J.M."/>
            <person name="Aurora R."/>
            <person name="Ghosh B.K."/>
            <person name="Sherman L.A."/>
            <person name="Smith R.D."/>
            <person name="Wilson R.K."/>
            <person name="Pakrasi H.B."/>
        </authorList>
    </citation>
    <scope>NUCLEOTIDE SEQUENCE [LARGE SCALE GENOMIC DNA]</scope>
    <source>
        <strain evidence="2">ATCC 51142 / BH68</strain>
    </source>
</reference>
<gene>
    <name evidence="1" type="ordered locus">cce_1261</name>
</gene>
<sequence>MVTQLLNLDIPQRITIGKIGTTTGLKAMLQQKLDKLPLTQAYLSEVTESVTEFQNRRIQWAITEIH</sequence>
<protein>
    <submittedName>
        <fullName evidence="1">Tn7-like transposition protein D</fullName>
    </submittedName>
</protein>
<dbReference type="AlphaFoldDB" id="B1WVM4"/>
<evidence type="ECO:0000313" key="2">
    <source>
        <dbReference type="Proteomes" id="UP000001203"/>
    </source>
</evidence>
<accession>B1WVM4</accession>
<dbReference type="KEGG" id="cyt:cce_1261"/>
<dbReference type="EMBL" id="CP000806">
    <property type="protein sequence ID" value="ACB50611.1"/>
    <property type="molecule type" value="Genomic_DNA"/>
</dbReference>
<keyword evidence="2" id="KW-1185">Reference proteome</keyword>
<dbReference type="STRING" id="43989.cce_1261"/>
<name>B1WVM4_CROS5</name>
<dbReference type="HOGENOM" id="CLU_2823909_0_0_3"/>